<evidence type="ECO:0000256" key="5">
    <source>
        <dbReference type="ARBA" id="ARBA00023277"/>
    </source>
</evidence>
<evidence type="ECO:0000256" key="1">
    <source>
        <dbReference type="ARBA" id="ARBA00001946"/>
    </source>
</evidence>
<reference evidence="6 7" key="1">
    <citation type="submission" date="2018-08" db="EMBL/GenBank/DDBJ databases">
        <title>A genome reference for cultivated species of the human gut microbiota.</title>
        <authorList>
            <person name="Zou Y."/>
            <person name="Xue W."/>
            <person name="Luo G."/>
        </authorList>
    </citation>
    <scope>NUCLEOTIDE SEQUENCE [LARGE SCALE GENOMIC DNA]</scope>
    <source>
        <strain evidence="6 7">AM37-1AC</strain>
    </source>
</reference>
<dbReference type="Gene3D" id="3.40.50.1000">
    <property type="entry name" value="HAD superfamily/HAD-like"/>
    <property type="match status" value="1"/>
</dbReference>
<dbReference type="AlphaFoldDB" id="A0A3R6B413"/>
<dbReference type="InterPro" id="IPR023198">
    <property type="entry name" value="PGP-like_dom2"/>
</dbReference>
<dbReference type="Gene3D" id="1.10.150.240">
    <property type="entry name" value="Putative phosphatase, domain 2"/>
    <property type="match status" value="1"/>
</dbReference>
<dbReference type="PANTHER" id="PTHR46193:SF18">
    <property type="entry name" value="HEXITOL PHOSPHATASE B"/>
    <property type="match status" value="1"/>
</dbReference>
<evidence type="ECO:0000313" key="6">
    <source>
        <dbReference type="EMBL" id="RHC13075.1"/>
    </source>
</evidence>
<dbReference type="Proteomes" id="UP000283513">
    <property type="component" value="Unassembled WGS sequence"/>
</dbReference>
<dbReference type="GO" id="GO:0016787">
    <property type="term" value="F:hydrolase activity"/>
    <property type="evidence" value="ECO:0007669"/>
    <property type="project" value="UniProtKB-KW"/>
</dbReference>
<comment type="caution">
    <text evidence="6">The sequence shown here is derived from an EMBL/GenBank/DDBJ whole genome shotgun (WGS) entry which is preliminary data.</text>
</comment>
<dbReference type="SFLD" id="SFLDS00003">
    <property type="entry name" value="Haloacid_Dehalogenase"/>
    <property type="match status" value="1"/>
</dbReference>
<dbReference type="SFLD" id="SFLDG01129">
    <property type="entry name" value="C1.5:_HAD__Beta-PGM__Phosphata"/>
    <property type="match status" value="1"/>
</dbReference>
<evidence type="ECO:0000256" key="3">
    <source>
        <dbReference type="ARBA" id="ARBA00022723"/>
    </source>
</evidence>
<dbReference type="Pfam" id="PF13419">
    <property type="entry name" value="HAD_2"/>
    <property type="match status" value="1"/>
</dbReference>
<accession>A0A3R6B413</accession>
<dbReference type="InterPro" id="IPR006439">
    <property type="entry name" value="HAD-SF_hydro_IA"/>
</dbReference>
<keyword evidence="3" id="KW-0479">Metal-binding</keyword>
<protein>
    <submittedName>
        <fullName evidence="6">HAD family hydrolase</fullName>
    </submittedName>
</protein>
<dbReference type="InterPro" id="IPR041492">
    <property type="entry name" value="HAD_2"/>
</dbReference>
<keyword evidence="4" id="KW-0460">Magnesium</keyword>
<keyword evidence="5" id="KW-0119">Carbohydrate metabolism</keyword>
<dbReference type="InterPro" id="IPR036412">
    <property type="entry name" value="HAD-like_sf"/>
</dbReference>
<dbReference type="PANTHER" id="PTHR46193">
    <property type="entry name" value="6-PHOSPHOGLUCONATE PHOSPHATASE"/>
    <property type="match status" value="1"/>
</dbReference>
<comment type="cofactor">
    <cofactor evidence="1">
        <name>Mg(2+)</name>
        <dbReference type="ChEBI" id="CHEBI:18420"/>
    </cofactor>
</comment>
<keyword evidence="6" id="KW-0378">Hydrolase</keyword>
<evidence type="ECO:0000313" key="7">
    <source>
        <dbReference type="Proteomes" id="UP000283513"/>
    </source>
</evidence>
<sequence length="185" mass="21759">MKTRLALFDLDGTLYDTRRVNFLSYQKALEQFGYTMDYEYFANQCNGRHYKTFLPEIMQSETHMEEVHELKKKYYGDFLSETVENKHLFEIINAIRNEYYIVLVTTASRKNSEDILKYHNRLDEFDLIISQEDVKKKKPDPEGFCKAMDYYKISKDNTIIFEDSDVGIEAAEKSGASVFVVRGFA</sequence>
<comment type="similarity">
    <text evidence="2">Belongs to the HAD-like hydrolase superfamily. CbbY/CbbZ/Gph/YieH family.</text>
</comment>
<dbReference type="GO" id="GO:0046872">
    <property type="term" value="F:metal ion binding"/>
    <property type="evidence" value="ECO:0007669"/>
    <property type="project" value="UniProtKB-KW"/>
</dbReference>
<dbReference type="InterPro" id="IPR023214">
    <property type="entry name" value="HAD_sf"/>
</dbReference>
<proteinExistence type="inferred from homology"/>
<gene>
    <name evidence="6" type="ORF">DW856_17670</name>
</gene>
<dbReference type="SUPFAM" id="SSF56784">
    <property type="entry name" value="HAD-like"/>
    <property type="match status" value="1"/>
</dbReference>
<dbReference type="InterPro" id="IPR051600">
    <property type="entry name" value="Beta-PGM-like"/>
</dbReference>
<dbReference type="EMBL" id="QSHO01000022">
    <property type="protein sequence ID" value="RHC13075.1"/>
    <property type="molecule type" value="Genomic_DNA"/>
</dbReference>
<dbReference type="RefSeq" id="WP_118599219.1">
    <property type="nucleotide sequence ID" value="NZ_CP097279.1"/>
</dbReference>
<evidence type="ECO:0000256" key="2">
    <source>
        <dbReference type="ARBA" id="ARBA00006171"/>
    </source>
</evidence>
<organism evidence="6 7">
    <name type="scientific">Roseburia intestinalis</name>
    <dbReference type="NCBI Taxonomy" id="166486"/>
    <lineage>
        <taxon>Bacteria</taxon>
        <taxon>Bacillati</taxon>
        <taxon>Bacillota</taxon>
        <taxon>Clostridia</taxon>
        <taxon>Lachnospirales</taxon>
        <taxon>Lachnospiraceae</taxon>
        <taxon>Roseburia</taxon>
    </lineage>
</organism>
<dbReference type="NCBIfam" id="TIGR01509">
    <property type="entry name" value="HAD-SF-IA-v3"/>
    <property type="match status" value="1"/>
</dbReference>
<name>A0A3R6B413_9FIRM</name>
<evidence type="ECO:0000256" key="4">
    <source>
        <dbReference type="ARBA" id="ARBA00022842"/>
    </source>
</evidence>